<dbReference type="EMBL" id="CP095053">
    <property type="protein sequence ID" value="UOR06637.1"/>
    <property type="molecule type" value="Genomic_DNA"/>
</dbReference>
<dbReference type="AlphaFoldDB" id="A0A8T9SY52"/>
<name>A0A8T9SY52_9BACT</name>
<feature type="region of interest" description="Disordered" evidence="1">
    <location>
        <begin position="22"/>
        <end position="57"/>
    </location>
</feature>
<dbReference type="RefSeq" id="WP_185283885.1">
    <property type="nucleotide sequence ID" value="NZ_CP095053.1"/>
</dbReference>
<dbReference type="Proteomes" id="UP000829925">
    <property type="component" value="Chromosome"/>
</dbReference>
<evidence type="ECO:0000256" key="1">
    <source>
        <dbReference type="SAM" id="MobiDB-lite"/>
    </source>
</evidence>
<proteinExistence type="predicted"/>
<keyword evidence="2" id="KW-0732">Signal</keyword>
<dbReference type="KEGG" id="haei:MUN82_05940"/>
<feature type="chain" id="PRO_5035916538" evidence="2">
    <location>
        <begin position="24"/>
        <end position="57"/>
    </location>
</feature>
<keyword evidence="4" id="KW-1185">Reference proteome</keyword>
<gene>
    <name evidence="3" type="ORF">MUN82_05940</name>
</gene>
<sequence>MKTSRLFLLLAASATLLFASSCAQQPDPEKDPDADAAYKRSHRPEMYREAQRSNVNY</sequence>
<protein>
    <submittedName>
        <fullName evidence="3">Uncharacterized protein</fullName>
    </submittedName>
</protein>
<reference evidence="3 4" key="1">
    <citation type="submission" date="2022-04" db="EMBL/GenBank/DDBJ databases">
        <title>Hymenobacter sp. isolated from the air.</title>
        <authorList>
            <person name="Won M."/>
            <person name="Lee C.-M."/>
            <person name="Woen H.-Y."/>
            <person name="Kwon S.-W."/>
        </authorList>
    </citation>
    <scope>NUCLEOTIDE SEQUENCE [LARGE SCALE GENOMIC DNA]</scope>
    <source>
        <strain evidence="4">5413 J-13</strain>
    </source>
</reference>
<feature type="compositionally biased region" description="Basic and acidic residues" evidence="1">
    <location>
        <begin position="27"/>
        <end position="51"/>
    </location>
</feature>
<organism evidence="3 4">
    <name type="scientific">Hymenobacter aerilatus</name>
    <dbReference type="NCBI Taxonomy" id="2932251"/>
    <lineage>
        <taxon>Bacteria</taxon>
        <taxon>Pseudomonadati</taxon>
        <taxon>Bacteroidota</taxon>
        <taxon>Cytophagia</taxon>
        <taxon>Cytophagales</taxon>
        <taxon>Hymenobacteraceae</taxon>
        <taxon>Hymenobacter</taxon>
    </lineage>
</organism>
<feature type="signal peptide" evidence="2">
    <location>
        <begin position="1"/>
        <end position="23"/>
    </location>
</feature>
<accession>A0A8T9SY52</accession>
<evidence type="ECO:0000256" key="2">
    <source>
        <dbReference type="SAM" id="SignalP"/>
    </source>
</evidence>
<dbReference type="PROSITE" id="PS51257">
    <property type="entry name" value="PROKAR_LIPOPROTEIN"/>
    <property type="match status" value="1"/>
</dbReference>
<evidence type="ECO:0000313" key="4">
    <source>
        <dbReference type="Proteomes" id="UP000829925"/>
    </source>
</evidence>
<evidence type="ECO:0000313" key="3">
    <source>
        <dbReference type="EMBL" id="UOR06637.1"/>
    </source>
</evidence>